<evidence type="ECO:0000313" key="5">
    <source>
        <dbReference type="EMBL" id="KAK1429448.1"/>
    </source>
</evidence>
<sequence>MALDESQEPNQLHFLFVPMGSPGHYIPTIDMAKLLAQHGGVRVSIVTTPVNALRFGSILDQPIQSGLPISFLEFPFSYKEFGLPEGCESIDDLPNMGLAGALMQAYASLQKQVEEYIEKLDRRPDCILADTFLLWPSETAKKFRIPRVMFDGMNCITQMCNHVLYLSKVYETVGESESFVLPGLPDRIELRRTQLPFAFTLNNKTMSEFNEKLRVSEAEAYGVVVNSFEELEQDYVDEYQKVRDKVYCIGPLSLCQKDESENIQRGNKSSINKHECIKWLDSRENGSVIYACLGSISRIEPAQLIELGLALEASKRPFIWVVRAGHKTEKIEKWIDEEGFEERTKDRGLVIRGWAPQLLVLSHPAIGGFLTHCGWNSTLEGISAGVPLVTWPQFQEQFYNEKLVVQVLRTGVSVGVTKTVFWGNEVESGVVVKSDEFIKAIEMIMEKGIEGDERRKRAKQLSKIANKALEEGGSSQRNITRLIQDIRIQSSFK</sequence>
<dbReference type="InterPro" id="IPR035595">
    <property type="entry name" value="UDP_glycos_trans_CS"/>
</dbReference>
<dbReference type="FunFam" id="3.40.50.2000:FF:000047">
    <property type="entry name" value="Glycosyltransferase"/>
    <property type="match status" value="1"/>
</dbReference>
<protein>
    <recommendedName>
        <fullName evidence="4">Glycosyltransferase</fullName>
        <ecNumber evidence="4">2.4.1.-</ecNumber>
    </recommendedName>
</protein>
<dbReference type="SUPFAM" id="SSF53756">
    <property type="entry name" value="UDP-Glycosyltransferase/glycogen phosphorylase"/>
    <property type="match status" value="1"/>
</dbReference>
<dbReference type="EMBL" id="JAUHHV010000003">
    <property type="protein sequence ID" value="KAK1429448.1"/>
    <property type="molecule type" value="Genomic_DNA"/>
</dbReference>
<dbReference type="Pfam" id="PF00201">
    <property type="entry name" value="UDPGT"/>
    <property type="match status" value="1"/>
</dbReference>
<evidence type="ECO:0000313" key="6">
    <source>
        <dbReference type="Proteomes" id="UP001229421"/>
    </source>
</evidence>
<proteinExistence type="inferred from homology"/>
<dbReference type="Proteomes" id="UP001229421">
    <property type="component" value="Unassembled WGS sequence"/>
</dbReference>
<reference evidence="5" key="1">
    <citation type="journal article" date="2023" name="bioRxiv">
        <title>Improved chromosome-level genome assembly for marigold (Tagetes erecta).</title>
        <authorList>
            <person name="Jiang F."/>
            <person name="Yuan L."/>
            <person name="Wang S."/>
            <person name="Wang H."/>
            <person name="Xu D."/>
            <person name="Wang A."/>
            <person name="Fan W."/>
        </authorList>
    </citation>
    <scope>NUCLEOTIDE SEQUENCE</scope>
    <source>
        <strain evidence="5">WSJ</strain>
        <tissue evidence="5">Leaf</tissue>
    </source>
</reference>
<comment type="caution">
    <text evidence="5">The sequence shown here is derived from an EMBL/GenBank/DDBJ whole genome shotgun (WGS) entry which is preliminary data.</text>
</comment>
<evidence type="ECO:0000256" key="1">
    <source>
        <dbReference type="ARBA" id="ARBA00009995"/>
    </source>
</evidence>
<dbReference type="Gene3D" id="3.40.50.2000">
    <property type="entry name" value="Glycogen Phosphorylase B"/>
    <property type="match status" value="2"/>
</dbReference>
<evidence type="ECO:0000256" key="2">
    <source>
        <dbReference type="ARBA" id="ARBA00022679"/>
    </source>
</evidence>
<evidence type="ECO:0000256" key="4">
    <source>
        <dbReference type="RuleBase" id="RU362057"/>
    </source>
</evidence>
<comment type="similarity">
    <text evidence="1 3">Belongs to the UDP-glycosyltransferase family.</text>
</comment>
<keyword evidence="3" id="KW-0328">Glycosyltransferase</keyword>
<keyword evidence="6" id="KW-1185">Reference proteome</keyword>
<dbReference type="PANTHER" id="PTHR48047:SF116">
    <property type="entry name" value="UDP-GLUCOSYL TRANSFERASE 73C7-RELATED"/>
    <property type="match status" value="1"/>
</dbReference>
<keyword evidence="2 3" id="KW-0808">Transferase</keyword>
<evidence type="ECO:0000256" key="3">
    <source>
        <dbReference type="RuleBase" id="RU003718"/>
    </source>
</evidence>
<dbReference type="InterPro" id="IPR002213">
    <property type="entry name" value="UDP_glucos_trans"/>
</dbReference>
<organism evidence="5 6">
    <name type="scientific">Tagetes erecta</name>
    <name type="common">African marigold</name>
    <dbReference type="NCBI Taxonomy" id="13708"/>
    <lineage>
        <taxon>Eukaryota</taxon>
        <taxon>Viridiplantae</taxon>
        <taxon>Streptophyta</taxon>
        <taxon>Embryophyta</taxon>
        <taxon>Tracheophyta</taxon>
        <taxon>Spermatophyta</taxon>
        <taxon>Magnoliopsida</taxon>
        <taxon>eudicotyledons</taxon>
        <taxon>Gunneridae</taxon>
        <taxon>Pentapetalae</taxon>
        <taxon>asterids</taxon>
        <taxon>campanulids</taxon>
        <taxon>Asterales</taxon>
        <taxon>Asteraceae</taxon>
        <taxon>Asteroideae</taxon>
        <taxon>Heliantheae alliance</taxon>
        <taxon>Tageteae</taxon>
        <taxon>Tagetes</taxon>
    </lineage>
</organism>
<dbReference type="GO" id="GO:0035251">
    <property type="term" value="F:UDP-glucosyltransferase activity"/>
    <property type="evidence" value="ECO:0007669"/>
    <property type="project" value="TreeGrafter"/>
</dbReference>
<dbReference type="CDD" id="cd03784">
    <property type="entry name" value="GT1_Gtf-like"/>
    <property type="match status" value="1"/>
</dbReference>
<accession>A0AAD8KUV9</accession>
<dbReference type="PANTHER" id="PTHR48047">
    <property type="entry name" value="GLYCOSYLTRANSFERASE"/>
    <property type="match status" value="1"/>
</dbReference>
<name>A0AAD8KUV9_TARER</name>
<dbReference type="EC" id="2.4.1.-" evidence="4"/>
<gene>
    <name evidence="5" type="ORF">QVD17_11657</name>
</gene>
<dbReference type="AlphaFoldDB" id="A0AAD8KUV9"/>
<dbReference type="PROSITE" id="PS00375">
    <property type="entry name" value="UDPGT"/>
    <property type="match status" value="1"/>
</dbReference>